<dbReference type="Proteomes" id="UP001199363">
    <property type="component" value="Unassembled WGS sequence"/>
</dbReference>
<dbReference type="RefSeq" id="WP_185123816.1">
    <property type="nucleotide sequence ID" value="NZ_JAHOOU010000034.1"/>
</dbReference>
<accession>A0AAW4V3K6</accession>
<sequence length="952" mass="109904">MIKASDIYAASHDGLDIILYYYPQAEGCVDNRKKFKIRPDEDDASACIRKYGDCYKVTDFGDQGTATSPIDICMREEHVSFGEAVVLLAARYNVSDELKHSVNKPDIRKRPASADEAEGSRFFELEEAFTPEQLAILGPRVKQEHCDALHWHVAKSISYVKNREVTTKYTTPTYPILMRQCVIPGVDGKPESEKSFYKIYEPLNPDKQWRFSYTPDGVKPRYYTNGLYELKAAWAKWNASQETQFFDDPANEGKPYISQKLEEAFICSGERDALCVRALGYYPLWFNSETQKITSDEIKEIMKYVKRLYNIPDIDSTGIRKGTELALEFLHIYTVWLPESLGRYRDRRGKPRKDFRDYVELHPSNEDYRNLLALAMPAQYWEEKIGQRNGNKTYTINSSYLHYFLRLNGYYILKDDNSDTPRYVHVDRFKVSEIKAGDIVSFLKSDAMRRFLPVDIRNLILDSPRVGGSGLSMLDEIDLNFTAHTFNSQTMFFDNVNWKITGSGIEEVKEAGGVYVWTNNIIPHKVKVLPEPFTIKRAADGSWDVTVNPHDSHYMDYLINSSRVHWRKELEELWADKDQDQAAAYRAEHKFDLAGPLLSAEEIHEQKLNFVNKIFAVGYNLHRYKSPSRAWAVYAMDNKIGEEGQCNGRSGKSFFLTSLKQFLRTVVLSGRNPKLMDNNHVFEQVNQHTDFIIVDDCHRYLDTGLFYDSITGGMTVNPKNNHSFYIEFESSPKFAFSTNYVPGNFDSSSDARLIYTVFSDYYHQKTDENDYLETRSIYDDFGKNLFSQTDYTESEWNADLNFFARCLQFYLSTVHSGIKIQPPMGNIMKRKHKADMGDNFEAWANTYFAKDSGNLDRLIVRKKAYDDFKDFAKVTNTFWSMQRFTKALKGFAALCPYVQTLNPESMRNGSDRITRKVDGKSEDMIYLQSVGSTIDELNFNANIEDDDSGNPF</sequence>
<dbReference type="EMBL" id="JAJCQG010000036">
    <property type="protein sequence ID" value="MCB7281778.1"/>
    <property type="molecule type" value="Genomic_DNA"/>
</dbReference>
<evidence type="ECO:0000313" key="2">
    <source>
        <dbReference type="Proteomes" id="UP001199363"/>
    </source>
</evidence>
<dbReference type="AlphaFoldDB" id="A0AAW4V3K6"/>
<comment type="caution">
    <text evidence="1">The sequence shown here is derived from an EMBL/GenBank/DDBJ whole genome shotgun (WGS) entry which is preliminary data.</text>
</comment>
<proteinExistence type="predicted"/>
<reference evidence="1" key="1">
    <citation type="submission" date="2021-10" db="EMBL/GenBank/DDBJ databases">
        <title>Collection of gut derived symbiotic bacterial strains cultured from healthy donors.</title>
        <authorList>
            <person name="Lin H."/>
            <person name="Littmann E."/>
            <person name="Kohout C."/>
            <person name="Pamer E.G."/>
        </authorList>
    </citation>
    <scope>NUCLEOTIDE SEQUENCE</scope>
    <source>
        <strain evidence="1">DFI.1.167</strain>
    </source>
</reference>
<evidence type="ECO:0008006" key="3">
    <source>
        <dbReference type="Google" id="ProtNLM"/>
    </source>
</evidence>
<gene>
    <name evidence="1" type="ORF">LI282_12105</name>
</gene>
<evidence type="ECO:0000313" key="1">
    <source>
        <dbReference type="EMBL" id="MCB7281778.1"/>
    </source>
</evidence>
<name>A0AAW4V3K6_PHOVU</name>
<protein>
    <recommendedName>
        <fullName evidence="3">DNA primase</fullName>
    </recommendedName>
</protein>
<organism evidence="1 2">
    <name type="scientific">Phocaeicola vulgatus</name>
    <name type="common">Bacteroides vulgatus</name>
    <dbReference type="NCBI Taxonomy" id="821"/>
    <lineage>
        <taxon>Bacteria</taxon>
        <taxon>Pseudomonadati</taxon>
        <taxon>Bacteroidota</taxon>
        <taxon>Bacteroidia</taxon>
        <taxon>Bacteroidales</taxon>
        <taxon>Bacteroidaceae</taxon>
        <taxon>Phocaeicola</taxon>
    </lineage>
</organism>